<name>A0A0J6FKY2_COCPO</name>
<evidence type="ECO:0000313" key="2">
    <source>
        <dbReference type="Proteomes" id="UP000054567"/>
    </source>
</evidence>
<sequence length="106" mass="11708">MGEYDKNWRVVCGPVDLLGATGGPNTRKVAEVLSLSVPRSEREQQSSPIKRIVSGRRPGQKFGEMAWVIHPTNARVHCCTFAHAHLYGVLLFSCPPSDLSDDARFT</sequence>
<reference evidence="2" key="2">
    <citation type="journal article" date="2009" name="Genome Res.">
        <title>Comparative genomic analyses of the human fungal pathogens Coccidioides and their relatives.</title>
        <authorList>
            <person name="Sharpton T.J."/>
            <person name="Stajich J.E."/>
            <person name="Rounsley S.D."/>
            <person name="Gardner M.J."/>
            <person name="Wortman J.R."/>
            <person name="Jordar V.S."/>
            <person name="Maiti R."/>
            <person name="Kodira C.D."/>
            <person name="Neafsey D.E."/>
            <person name="Zeng Q."/>
            <person name="Hung C.-Y."/>
            <person name="McMahan C."/>
            <person name="Muszewska A."/>
            <person name="Grynberg M."/>
            <person name="Mandel M.A."/>
            <person name="Kellner E.M."/>
            <person name="Barker B.M."/>
            <person name="Galgiani J.N."/>
            <person name="Orbach M.J."/>
            <person name="Kirkland T.N."/>
            <person name="Cole G.T."/>
            <person name="Henn M.R."/>
            <person name="Birren B.W."/>
            <person name="Taylor J.W."/>
        </authorList>
    </citation>
    <scope>NUCLEOTIDE SEQUENCE [LARGE SCALE GENOMIC DNA]</scope>
    <source>
        <strain evidence="2">RMSCC 3488</strain>
    </source>
</reference>
<dbReference type="Proteomes" id="UP000054567">
    <property type="component" value="Unassembled WGS sequence"/>
</dbReference>
<gene>
    <name evidence="1" type="ORF">CPAG_07300</name>
</gene>
<evidence type="ECO:0000313" key="1">
    <source>
        <dbReference type="EMBL" id="KMM70993.1"/>
    </source>
</evidence>
<reference evidence="1 2" key="1">
    <citation type="submission" date="2007-06" db="EMBL/GenBank/DDBJ databases">
        <title>The Genome Sequence of Coccidioides posadasii RMSCC_3488.</title>
        <authorList>
            <consortium name="Coccidioides Genome Resources Consortium"/>
            <consortium name="The Broad Institute Genome Sequencing Platform"/>
            <person name="Henn M.R."/>
            <person name="Sykes S."/>
            <person name="Young S."/>
            <person name="Jaffe D."/>
            <person name="Berlin A."/>
            <person name="Alvarez P."/>
            <person name="Butler J."/>
            <person name="Gnerre S."/>
            <person name="Grabherr M."/>
            <person name="Mauceli E."/>
            <person name="Brockman W."/>
            <person name="Kodira C."/>
            <person name="Alvarado L."/>
            <person name="Zeng Q."/>
            <person name="Crawford M."/>
            <person name="Antoine C."/>
            <person name="Devon K."/>
            <person name="Galgiani J."/>
            <person name="Orsborn K."/>
            <person name="Lewis M.L."/>
            <person name="Nusbaum C."/>
            <person name="Galagan J."/>
            <person name="Birren B."/>
        </authorList>
    </citation>
    <scope>NUCLEOTIDE SEQUENCE [LARGE SCALE GENOMIC DNA]</scope>
    <source>
        <strain evidence="1 2">RMSCC 3488</strain>
    </source>
</reference>
<proteinExistence type="predicted"/>
<protein>
    <submittedName>
        <fullName evidence="1">Uncharacterized protein</fullName>
    </submittedName>
</protein>
<dbReference type="EMBL" id="DS268112">
    <property type="protein sequence ID" value="KMM70993.1"/>
    <property type="molecule type" value="Genomic_DNA"/>
</dbReference>
<organism evidence="1 2">
    <name type="scientific">Coccidioides posadasii RMSCC 3488</name>
    <dbReference type="NCBI Taxonomy" id="454284"/>
    <lineage>
        <taxon>Eukaryota</taxon>
        <taxon>Fungi</taxon>
        <taxon>Dikarya</taxon>
        <taxon>Ascomycota</taxon>
        <taxon>Pezizomycotina</taxon>
        <taxon>Eurotiomycetes</taxon>
        <taxon>Eurotiomycetidae</taxon>
        <taxon>Onygenales</taxon>
        <taxon>Onygenaceae</taxon>
        <taxon>Coccidioides</taxon>
    </lineage>
</organism>
<accession>A0A0J6FKY2</accession>
<dbReference type="VEuPathDB" id="FungiDB:CPAG_07300"/>
<dbReference type="AlphaFoldDB" id="A0A0J6FKY2"/>
<reference evidence="2" key="3">
    <citation type="journal article" date="2010" name="Genome Res.">
        <title>Population genomic sequencing of Coccidioides fungi reveals recent hybridization and transposon control.</title>
        <authorList>
            <person name="Neafsey D.E."/>
            <person name="Barker B.M."/>
            <person name="Sharpton T.J."/>
            <person name="Stajich J.E."/>
            <person name="Park D.J."/>
            <person name="Whiston E."/>
            <person name="Hung C.-Y."/>
            <person name="McMahan C."/>
            <person name="White J."/>
            <person name="Sykes S."/>
            <person name="Heiman D."/>
            <person name="Young S."/>
            <person name="Zeng Q."/>
            <person name="Abouelleil A."/>
            <person name="Aftuck L."/>
            <person name="Bessette D."/>
            <person name="Brown A."/>
            <person name="FitzGerald M."/>
            <person name="Lui A."/>
            <person name="Macdonald J.P."/>
            <person name="Priest M."/>
            <person name="Orbach M.J."/>
            <person name="Galgiani J.N."/>
            <person name="Kirkland T.N."/>
            <person name="Cole G.T."/>
            <person name="Birren B.W."/>
            <person name="Henn M.R."/>
            <person name="Taylor J.W."/>
            <person name="Rounsley S.D."/>
        </authorList>
    </citation>
    <scope>NUCLEOTIDE SEQUENCE [LARGE SCALE GENOMIC DNA]</scope>
    <source>
        <strain evidence="2">RMSCC 3488</strain>
    </source>
</reference>